<name>A0A4Y9F499_9MICC</name>
<comment type="caution">
    <text evidence="3">The sequence shown here is derived from an EMBL/GenBank/DDBJ whole genome shotgun (WGS) entry which is preliminary data.</text>
</comment>
<evidence type="ECO:0000313" key="3">
    <source>
        <dbReference type="EMBL" id="TFU22303.1"/>
    </source>
</evidence>
<dbReference type="PROSITE" id="PS51257">
    <property type="entry name" value="PROKAR_LIPOPROTEIN"/>
    <property type="match status" value="1"/>
</dbReference>
<dbReference type="InterPro" id="IPR035437">
    <property type="entry name" value="SNase_OB-fold_sf"/>
</dbReference>
<reference evidence="3 4" key="1">
    <citation type="submission" date="2019-03" db="EMBL/GenBank/DDBJ databases">
        <title>Diversity of the mouse oral microbiome.</title>
        <authorList>
            <person name="Joseph S."/>
            <person name="Aduse-Opoku J."/>
            <person name="Curtis M."/>
            <person name="Wade W."/>
            <person name="Hashim A."/>
        </authorList>
    </citation>
    <scope>NUCLEOTIDE SEQUENCE [LARGE SCALE GENOMIC DNA]</scope>
    <source>
        <strain evidence="4">irhom_31</strain>
    </source>
</reference>
<dbReference type="SUPFAM" id="SSF50199">
    <property type="entry name" value="Staphylococcal nuclease"/>
    <property type="match status" value="1"/>
</dbReference>
<evidence type="ECO:0000313" key="4">
    <source>
        <dbReference type="Proteomes" id="UP000297951"/>
    </source>
</evidence>
<proteinExistence type="predicted"/>
<dbReference type="AlphaFoldDB" id="A0A4Y9F499"/>
<dbReference type="SMART" id="SM00318">
    <property type="entry name" value="SNc"/>
    <property type="match status" value="1"/>
</dbReference>
<gene>
    <name evidence="3" type="ORF">E4U03_06415</name>
</gene>
<dbReference type="Proteomes" id="UP000297951">
    <property type="component" value="Unassembled WGS sequence"/>
</dbReference>
<dbReference type="OrthoDB" id="5241375at2"/>
<protein>
    <recommendedName>
        <fullName evidence="2">TNase-like domain-containing protein</fullName>
    </recommendedName>
</protein>
<dbReference type="EMBL" id="SPQC01000019">
    <property type="protein sequence ID" value="TFU22303.1"/>
    <property type="molecule type" value="Genomic_DNA"/>
</dbReference>
<organism evidence="3 4">
    <name type="scientific">Rothia nasimurium</name>
    <dbReference type="NCBI Taxonomy" id="85336"/>
    <lineage>
        <taxon>Bacteria</taxon>
        <taxon>Bacillati</taxon>
        <taxon>Actinomycetota</taxon>
        <taxon>Actinomycetes</taxon>
        <taxon>Micrococcales</taxon>
        <taxon>Micrococcaceae</taxon>
        <taxon>Rothia</taxon>
    </lineage>
</organism>
<sequence length="343" mass="36304">MRPARIFTPAALTAGILTLTGCGLFGSDTEPVSTATPSTTENRSIARLVGVIDADTLSMERDGTPITVDLLGLVTPQAKHENEDMRCLAPEAADYLAKLLPIGSPVTLTYDEALVAGETSQPDPSVSPTVTVKAAVTLPDGRMLNAEMARAGFGVAIPEGGSTLYDTISAAQDQADQQQAGIYSRTIDCTLPSRLNSTLTSVNNAQGIDLKEPLEAADSLTRRLEEYETASDLPLLSTVAQTQSVKTLCDALVRARDSKRIVYNLAEEAERERLEREKAEKDAKGEPSAEASQPPAPDKPAAPEETPASEQPPAPEPTSANPDNTHPGDTPHPEDLESPTLTP</sequence>
<accession>A0A4Y9F499</accession>
<evidence type="ECO:0000256" key="1">
    <source>
        <dbReference type="SAM" id="MobiDB-lite"/>
    </source>
</evidence>
<dbReference type="RefSeq" id="WP_135012586.1">
    <property type="nucleotide sequence ID" value="NZ_JADGLK010000019.1"/>
</dbReference>
<feature type="region of interest" description="Disordered" evidence="1">
    <location>
        <begin position="271"/>
        <end position="343"/>
    </location>
</feature>
<dbReference type="InterPro" id="IPR016071">
    <property type="entry name" value="Staphylococal_nuclease_OB-fold"/>
</dbReference>
<dbReference type="Gene3D" id="2.40.50.90">
    <property type="match status" value="1"/>
</dbReference>
<feature type="compositionally biased region" description="Basic and acidic residues" evidence="1">
    <location>
        <begin position="271"/>
        <end position="287"/>
    </location>
</feature>
<evidence type="ECO:0000259" key="2">
    <source>
        <dbReference type="SMART" id="SM00318"/>
    </source>
</evidence>
<feature type="domain" description="TNase-like" evidence="2">
    <location>
        <begin position="42"/>
        <end position="185"/>
    </location>
</feature>